<dbReference type="Proteomes" id="UP001165083">
    <property type="component" value="Unassembled WGS sequence"/>
</dbReference>
<protein>
    <submittedName>
        <fullName evidence="1">Unnamed protein product</fullName>
    </submittedName>
</protein>
<accession>A0A9W6X3U1</accession>
<evidence type="ECO:0000313" key="1">
    <source>
        <dbReference type="EMBL" id="GMF29056.1"/>
    </source>
</evidence>
<evidence type="ECO:0000313" key="2">
    <source>
        <dbReference type="Proteomes" id="UP001165083"/>
    </source>
</evidence>
<name>A0A9W6X3U1_9STRA</name>
<reference evidence="1" key="1">
    <citation type="submission" date="2023-04" db="EMBL/GenBank/DDBJ databases">
        <title>Phytophthora lilii NBRC 32176.</title>
        <authorList>
            <person name="Ichikawa N."/>
            <person name="Sato H."/>
            <person name="Tonouchi N."/>
        </authorList>
    </citation>
    <scope>NUCLEOTIDE SEQUENCE</scope>
    <source>
        <strain evidence="1">NBRC 32176</strain>
    </source>
</reference>
<proteinExistence type="predicted"/>
<gene>
    <name evidence="1" type="ORF">Plil01_001229500</name>
</gene>
<dbReference type="AlphaFoldDB" id="A0A9W6X3U1"/>
<sequence>MLVSAKNVKSSETLATRMQGSQIARYSDDGKDVNTFFWALKLGHNDKFETLYGRKMSALKQYIDVFNHRTGNKVTLIETLKSNYGERELAGMLYEANHAGLKPGKILDEMVNLKNEQFRQWKEIGVIPKDALSVMFRLNDGDKTYELDRAVVNSYARVLH</sequence>
<dbReference type="EMBL" id="BSXW01000753">
    <property type="protein sequence ID" value="GMF29056.1"/>
    <property type="molecule type" value="Genomic_DNA"/>
</dbReference>
<keyword evidence="2" id="KW-1185">Reference proteome</keyword>
<comment type="caution">
    <text evidence="1">The sequence shown here is derived from an EMBL/GenBank/DDBJ whole genome shotgun (WGS) entry which is preliminary data.</text>
</comment>
<organism evidence="1 2">
    <name type="scientific">Phytophthora lilii</name>
    <dbReference type="NCBI Taxonomy" id="2077276"/>
    <lineage>
        <taxon>Eukaryota</taxon>
        <taxon>Sar</taxon>
        <taxon>Stramenopiles</taxon>
        <taxon>Oomycota</taxon>
        <taxon>Peronosporomycetes</taxon>
        <taxon>Peronosporales</taxon>
        <taxon>Peronosporaceae</taxon>
        <taxon>Phytophthora</taxon>
    </lineage>
</organism>